<proteinExistence type="predicted"/>
<organism evidence="2 3">
    <name type="scientific">Luteimonas lutimaris</name>
    <dbReference type="NCBI Taxonomy" id="698645"/>
    <lineage>
        <taxon>Bacteria</taxon>
        <taxon>Pseudomonadati</taxon>
        <taxon>Pseudomonadota</taxon>
        <taxon>Gammaproteobacteria</taxon>
        <taxon>Lysobacterales</taxon>
        <taxon>Lysobacteraceae</taxon>
        <taxon>Luteimonas</taxon>
    </lineage>
</organism>
<protein>
    <recommendedName>
        <fullName evidence="4">DUF3592 domain-containing protein</fullName>
    </recommendedName>
</protein>
<keyword evidence="1" id="KW-1133">Transmembrane helix</keyword>
<evidence type="ECO:0008006" key="4">
    <source>
        <dbReference type="Google" id="ProtNLM"/>
    </source>
</evidence>
<keyword evidence="1" id="KW-0812">Transmembrane</keyword>
<dbReference type="RefSeq" id="WP_344758085.1">
    <property type="nucleotide sequence ID" value="NZ_BAAAZU010000001.1"/>
</dbReference>
<feature type="transmembrane region" description="Helical" evidence="1">
    <location>
        <begin position="7"/>
        <end position="29"/>
    </location>
</feature>
<keyword evidence="1" id="KW-0472">Membrane</keyword>
<keyword evidence="3" id="KW-1185">Reference proteome</keyword>
<evidence type="ECO:0000256" key="1">
    <source>
        <dbReference type="SAM" id="Phobius"/>
    </source>
</evidence>
<comment type="caution">
    <text evidence="2">The sequence shown here is derived from an EMBL/GenBank/DDBJ whole genome shotgun (WGS) entry which is preliminary data.</text>
</comment>
<reference evidence="3" key="1">
    <citation type="journal article" date="2019" name="Int. J. Syst. Evol. Microbiol.">
        <title>The Global Catalogue of Microorganisms (GCM) 10K type strain sequencing project: providing services to taxonomists for standard genome sequencing and annotation.</title>
        <authorList>
            <consortium name="The Broad Institute Genomics Platform"/>
            <consortium name="The Broad Institute Genome Sequencing Center for Infectious Disease"/>
            <person name="Wu L."/>
            <person name="Ma J."/>
        </authorList>
    </citation>
    <scope>NUCLEOTIDE SEQUENCE [LARGE SCALE GENOMIC DNA]</scope>
    <source>
        <strain evidence="3">JCM 16916</strain>
    </source>
</reference>
<accession>A0ABP7M6D8</accession>
<evidence type="ECO:0000313" key="3">
    <source>
        <dbReference type="Proteomes" id="UP001501727"/>
    </source>
</evidence>
<evidence type="ECO:0000313" key="2">
    <source>
        <dbReference type="EMBL" id="GAA3913197.1"/>
    </source>
</evidence>
<name>A0ABP7M6D8_9GAMM</name>
<feature type="transmembrane region" description="Helical" evidence="1">
    <location>
        <begin position="35"/>
        <end position="58"/>
    </location>
</feature>
<gene>
    <name evidence="2" type="ORF">GCM10022229_02360</name>
</gene>
<dbReference type="EMBL" id="BAAAZU010000001">
    <property type="protein sequence ID" value="GAA3913197.1"/>
    <property type="molecule type" value="Genomic_DNA"/>
</dbReference>
<dbReference type="Proteomes" id="UP001501727">
    <property type="component" value="Unassembled WGS sequence"/>
</dbReference>
<sequence>MERNIVNIVGAVFLLVGLALFAFSGSAFLRHEQGSWIPVLLGLAFALVGGGILGYGIAAKRRRAWLLANGRPVPAIFDHVEVNTTVAVNDKHPFRIVGHWHDHTRNELHVFRSANLWVDPSPFVTDGQSLRVLVDPGKPSRYHMDISFLPKVRG</sequence>